<dbReference type="EMBL" id="JBCNJP010000007">
    <property type="protein sequence ID" value="KAK9074971.1"/>
    <property type="molecule type" value="Genomic_DNA"/>
</dbReference>
<feature type="compositionally biased region" description="Basic residues" evidence="1">
    <location>
        <begin position="1"/>
        <end position="12"/>
    </location>
</feature>
<evidence type="ECO:0000256" key="1">
    <source>
        <dbReference type="SAM" id="MobiDB-lite"/>
    </source>
</evidence>
<accession>A0AAP0H7M4</accession>
<reference evidence="2 3" key="1">
    <citation type="submission" date="2024-04" db="EMBL/GenBank/DDBJ databases">
        <title>The reference genome of an endangered Asteraceae, Deinandra increscens subsp. villosa, native to the Central Coast of California.</title>
        <authorList>
            <person name="Guilliams M."/>
            <person name="Hasenstab-Lehman K."/>
            <person name="Meyer R."/>
            <person name="Mcevoy S."/>
        </authorList>
    </citation>
    <scope>NUCLEOTIDE SEQUENCE [LARGE SCALE GENOMIC DNA]</scope>
    <source>
        <tissue evidence="2">Leaf</tissue>
    </source>
</reference>
<organism evidence="2 3">
    <name type="scientific">Deinandra increscens subsp. villosa</name>
    <dbReference type="NCBI Taxonomy" id="3103831"/>
    <lineage>
        <taxon>Eukaryota</taxon>
        <taxon>Viridiplantae</taxon>
        <taxon>Streptophyta</taxon>
        <taxon>Embryophyta</taxon>
        <taxon>Tracheophyta</taxon>
        <taxon>Spermatophyta</taxon>
        <taxon>Magnoliopsida</taxon>
        <taxon>eudicotyledons</taxon>
        <taxon>Gunneridae</taxon>
        <taxon>Pentapetalae</taxon>
        <taxon>asterids</taxon>
        <taxon>campanulids</taxon>
        <taxon>Asterales</taxon>
        <taxon>Asteraceae</taxon>
        <taxon>Asteroideae</taxon>
        <taxon>Heliantheae alliance</taxon>
        <taxon>Madieae</taxon>
        <taxon>Madiinae</taxon>
        <taxon>Deinandra</taxon>
    </lineage>
</organism>
<comment type="caution">
    <text evidence="2">The sequence shown here is derived from an EMBL/GenBank/DDBJ whole genome shotgun (WGS) entry which is preliminary data.</text>
</comment>
<gene>
    <name evidence="2" type="ORF">SSX86_003290</name>
</gene>
<dbReference type="Proteomes" id="UP001408789">
    <property type="component" value="Unassembled WGS sequence"/>
</dbReference>
<name>A0AAP0H7M4_9ASTR</name>
<feature type="region of interest" description="Disordered" evidence="1">
    <location>
        <begin position="1"/>
        <end position="20"/>
    </location>
</feature>
<feature type="compositionally biased region" description="Polar residues" evidence="1">
    <location>
        <begin position="63"/>
        <end position="73"/>
    </location>
</feature>
<evidence type="ECO:0000313" key="3">
    <source>
        <dbReference type="Proteomes" id="UP001408789"/>
    </source>
</evidence>
<dbReference type="AlphaFoldDB" id="A0AAP0H7M4"/>
<protein>
    <submittedName>
        <fullName evidence="2">Uncharacterized protein</fullName>
    </submittedName>
</protein>
<evidence type="ECO:0000313" key="2">
    <source>
        <dbReference type="EMBL" id="KAK9074971.1"/>
    </source>
</evidence>
<feature type="region of interest" description="Disordered" evidence="1">
    <location>
        <begin position="63"/>
        <end position="148"/>
    </location>
</feature>
<sequence>MRQQHISRKRGTSSRQNVGSRHYTQVTLFTNALDVNNSTPISVTTTPIIERLSLPVDVYASTSENSHQMSDTNVEAADFETSQNKSGGTSGPTPSQVPFTTTPPPPAASLPSRTPIPTRQSQRHPTTAGVKRSFPTDTGLLLPTEFPL</sequence>
<proteinExistence type="predicted"/>
<keyword evidence="3" id="KW-1185">Reference proteome</keyword>